<dbReference type="InterPro" id="IPR027485">
    <property type="entry name" value="AMMECR1_N"/>
</dbReference>
<keyword evidence="1" id="KW-0732">Signal</keyword>
<dbReference type="PROSITE" id="PS51112">
    <property type="entry name" value="AMMECR1"/>
    <property type="match status" value="1"/>
</dbReference>
<reference evidence="3 4" key="1">
    <citation type="journal article" date="2018" name="Syst. Appl. Microbiol.">
        <title>Abditibacterium utsteinense sp. nov., the first cultivated member of candidate phylum FBP, isolated from ice-free Antarctic soil samples.</title>
        <authorList>
            <person name="Tahon G."/>
            <person name="Tytgat B."/>
            <person name="Lebbe L."/>
            <person name="Carlier A."/>
            <person name="Willems A."/>
        </authorList>
    </citation>
    <scope>NUCLEOTIDE SEQUENCE [LARGE SCALE GENOMIC DNA]</scope>
    <source>
        <strain evidence="3 4">LMG 29911</strain>
    </source>
</reference>
<accession>A0A2S8SQQ6</accession>
<organism evidence="3 4">
    <name type="scientific">Abditibacterium utsteinense</name>
    <dbReference type="NCBI Taxonomy" id="1960156"/>
    <lineage>
        <taxon>Bacteria</taxon>
        <taxon>Pseudomonadati</taxon>
        <taxon>Abditibacteriota</taxon>
        <taxon>Abditibacteriia</taxon>
        <taxon>Abditibacteriales</taxon>
        <taxon>Abditibacteriaceae</taxon>
        <taxon>Abditibacterium</taxon>
    </lineage>
</organism>
<feature type="chain" id="PRO_5015777945" evidence="1">
    <location>
        <begin position="23"/>
        <end position="187"/>
    </location>
</feature>
<evidence type="ECO:0000256" key="1">
    <source>
        <dbReference type="SAM" id="SignalP"/>
    </source>
</evidence>
<dbReference type="AlphaFoldDB" id="A0A2S8SQQ6"/>
<dbReference type="OrthoDB" id="9782820at2"/>
<dbReference type="EMBL" id="NIGF01000016">
    <property type="protein sequence ID" value="PQV63079.1"/>
    <property type="molecule type" value="Genomic_DNA"/>
</dbReference>
<evidence type="ECO:0000259" key="2">
    <source>
        <dbReference type="PROSITE" id="PS51112"/>
    </source>
</evidence>
<dbReference type="InterPro" id="IPR036071">
    <property type="entry name" value="AMMECR1_dom_sf"/>
</dbReference>
<keyword evidence="4" id="KW-1185">Reference proteome</keyword>
<evidence type="ECO:0000313" key="3">
    <source>
        <dbReference type="EMBL" id="PQV63079.1"/>
    </source>
</evidence>
<feature type="signal peptide" evidence="1">
    <location>
        <begin position="1"/>
        <end position="22"/>
    </location>
</feature>
<feature type="domain" description="AMMECR1" evidence="2">
    <location>
        <begin position="23"/>
        <end position="187"/>
    </location>
</feature>
<dbReference type="Gene3D" id="3.30.700.20">
    <property type="entry name" value="Hypothetical protein ph0010, domain 1"/>
    <property type="match status" value="1"/>
</dbReference>
<proteinExistence type="predicted"/>
<dbReference type="InParanoid" id="A0A2S8SQQ6"/>
<dbReference type="RefSeq" id="WP_106380818.1">
    <property type="nucleotide sequence ID" value="NZ_NIGF01000016.1"/>
</dbReference>
<name>A0A2S8SQQ6_9BACT</name>
<dbReference type="Pfam" id="PF01871">
    <property type="entry name" value="AMMECR1"/>
    <property type="match status" value="1"/>
</dbReference>
<protein>
    <submittedName>
        <fullName evidence="3">AMMECR1 domain-containing protein</fullName>
    </submittedName>
</protein>
<gene>
    <name evidence="3" type="ORF">B1R32_11656</name>
</gene>
<comment type="caution">
    <text evidence="3">The sequence shown here is derived from an EMBL/GenBank/DDBJ whole genome shotgun (WGS) entry which is preliminary data.</text>
</comment>
<dbReference type="SUPFAM" id="SSF143447">
    <property type="entry name" value="AMMECR1-like"/>
    <property type="match status" value="1"/>
</dbReference>
<evidence type="ECO:0000313" key="4">
    <source>
        <dbReference type="Proteomes" id="UP000237684"/>
    </source>
</evidence>
<dbReference type="InterPro" id="IPR002733">
    <property type="entry name" value="AMMECR1_domain"/>
</dbReference>
<sequence length="187" mass="20350">MKRQLLGFALMGVFCSSFPAWGYDEAKLVKLARLSVESGVRGVALPRVESGERARPVFVTIERNGQVIGCRGGLRPRAQSLEAEVVLAARSAATTDPRYRPLTVADLKNFRVTVTIIEAQIPLDAAGIASLGREDGLVLRAGNRIGVVLPWEGSDPRTRLAWAYKKSGVSRGARCQLFRLKAERFAG</sequence>
<dbReference type="Proteomes" id="UP000237684">
    <property type="component" value="Unassembled WGS sequence"/>
</dbReference>